<evidence type="ECO:0000256" key="4">
    <source>
        <dbReference type="ARBA" id="ARBA00022475"/>
    </source>
</evidence>
<proteinExistence type="inferred from homology"/>
<dbReference type="EC" id="7.4.2.8" evidence="12"/>
<dbReference type="PROSITE" id="PS01312">
    <property type="entry name" value="SECA"/>
    <property type="match status" value="1"/>
</dbReference>
<evidence type="ECO:0000256" key="8">
    <source>
        <dbReference type="ARBA" id="ARBA00022927"/>
    </source>
</evidence>
<dbReference type="InterPro" id="IPR014018">
    <property type="entry name" value="SecA_motor_DEAD"/>
</dbReference>
<evidence type="ECO:0000256" key="11">
    <source>
        <dbReference type="ARBA" id="ARBA00023136"/>
    </source>
</evidence>
<dbReference type="KEGG" id="pbd:PBOR_16690"/>
<dbReference type="PROSITE" id="PS51196">
    <property type="entry name" value="SECA_MOTOR_DEAD"/>
    <property type="match status" value="1"/>
</dbReference>
<dbReference type="GO" id="GO:0017038">
    <property type="term" value="P:protein import"/>
    <property type="evidence" value="ECO:0007669"/>
    <property type="project" value="InterPro"/>
</dbReference>
<dbReference type="RefSeq" id="WP_042213255.1">
    <property type="nucleotide sequence ID" value="NZ_CP009285.1"/>
</dbReference>
<comment type="subcellular location">
    <subcellularLocation>
        <location evidence="12">Cell membrane</location>
        <topology evidence="12">Peripheral membrane protein</topology>
        <orientation evidence="12">Cytoplasmic side</orientation>
    </subcellularLocation>
    <subcellularLocation>
        <location evidence="12">Cytoplasm</location>
    </subcellularLocation>
    <subcellularLocation>
        <location evidence="1">Membrane</location>
        <topology evidence="1">Peripheral membrane protein</topology>
    </subcellularLocation>
    <text evidence="12">Distribution is 50-50.</text>
</comment>
<protein>
    <recommendedName>
        <fullName evidence="12">Protein translocase subunit SecA</fullName>
        <ecNumber evidence="12">7.4.2.8</ecNumber>
    </recommendedName>
</protein>
<dbReference type="AlphaFoldDB" id="A0A089LH00"/>
<dbReference type="FunFam" id="3.40.50.300:FF:000429">
    <property type="entry name" value="Preprotein translocase subunit SecA"/>
    <property type="match status" value="1"/>
</dbReference>
<dbReference type="OrthoDB" id="9805579at2"/>
<dbReference type="SUPFAM" id="SSF81767">
    <property type="entry name" value="Pre-protein crosslinking domain of SecA"/>
    <property type="match status" value="1"/>
</dbReference>
<dbReference type="Pfam" id="PF01043">
    <property type="entry name" value="SecA_PP_bind"/>
    <property type="match status" value="1"/>
</dbReference>
<dbReference type="InterPro" id="IPR011116">
    <property type="entry name" value="SecA_Wing/Scaffold"/>
</dbReference>
<dbReference type="SUPFAM" id="SSF52540">
    <property type="entry name" value="P-loop containing nucleoside triphosphate hydrolases"/>
    <property type="match status" value="2"/>
</dbReference>
<dbReference type="EMBL" id="CP009285">
    <property type="protein sequence ID" value="AIQ58388.1"/>
    <property type="molecule type" value="Genomic_DNA"/>
</dbReference>
<feature type="binding site" evidence="12">
    <location>
        <begin position="105"/>
        <end position="109"/>
    </location>
    <ligand>
        <name>ATP</name>
        <dbReference type="ChEBI" id="CHEBI:30616"/>
    </ligand>
</feature>
<dbReference type="PRINTS" id="PR00906">
    <property type="entry name" value="SECA"/>
</dbReference>
<feature type="binding site" evidence="12">
    <location>
        <position position="494"/>
    </location>
    <ligand>
        <name>ATP</name>
        <dbReference type="ChEBI" id="CHEBI:30616"/>
    </ligand>
</feature>
<dbReference type="GO" id="GO:0065002">
    <property type="term" value="P:intracellular protein transmembrane transport"/>
    <property type="evidence" value="ECO:0007669"/>
    <property type="project" value="UniProtKB-UniRule"/>
</dbReference>
<dbReference type="Gene3D" id="3.40.50.300">
    <property type="entry name" value="P-loop containing nucleotide triphosphate hydrolases"/>
    <property type="match status" value="3"/>
</dbReference>
<dbReference type="GO" id="GO:0031522">
    <property type="term" value="C:cell envelope Sec protein transport complex"/>
    <property type="evidence" value="ECO:0007669"/>
    <property type="project" value="TreeGrafter"/>
</dbReference>
<dbReference type="CDD" id="cd17928">
    <property type="entry name" value="DEXDc_SecA"/>
    <property type="match status" value="1"/>
</dbReference>
<evidence type="ECO:0000256" key="5">
    <source>
        <dbReference type="ARBA" id="ARBA00022490"/>
    </source>
</evidence>
<gene>
    <name evidence="12" type="primary">secA</name>
    <name evidence="16" type="ORF">PBOR_16690</name>
</gene>
<dbReference type="InterPro" id="IPR014001">
    <property type="entry name" value="Helicase_ATP-bd"/>
</dbReference>
<evidence type="ECO:0000259" key="14">
    <source>
        <dbReference type="PROSITE" id="PS51194"/>
    </source>
</evidence>
<feature type="binding site" evidence="12">
    <location>
        <position position="87"/>
    </location>
    <ligand>
        <name>ATP</name>
        <dbReference type="ChEBI" id="CHEBI:30616"/>
    </ligand>
</feature>
<evidence type="ECO:0000256" key="7">
    <source>
        <dbReference type="ARBA" id="ARBA00022840"/>
    </source>
</evidence>
<dbReference type="InterPro" id="IPR011130">
    <property type="entry name" value="SecA_preprotein_X-link_dom"/>
</dbReference>
<dbReference type="GO" id="GO:0005886">
    <property type="term" value="C:plasma membrane"/>
    <property type="evidence" value="ECO:0007669"/>
    <property type="project" value="UniProtKB-SubCell"/>
</dbReference>
<dbReference type="InterPro" id="IPR000185">
    <property type="entry name" value="SecA"/>
</dbReference>
<dbReference type="SMART" id="SM00958">
    <property type="entry name" value="SecA_PP_bind"/>
    <property type="match status" value="1"/>
</dbReference>
<dbReference type="InterPro" id="IPR020937">
    <property type="entry name" value="SecA_CS"/>
</dbReference>
<dbReference type="GO" id="GO:0008564">
    <property type="term" value="F:protein-exporting ATPase activity"/>
    <property type="evidence" value="ECO:0007669"/>
    <property type="project" value="UniProtKB-EC"/>
</dbReference>
<dbReference type="HOGENOM" id="CLU_005314_3_2_9"/>
<evidence type="ECO:0000313" key="17">
    <source>
        <dbReference type="Proteomes" id="UP000029518"/>
    </source>
</evidence>
<dbReference type="PANTHER" id="PTHR30612:SF0">
    <property type="entry name" value="CHLOROPLAST PROTEIN-TRANSPORTING ATPASE"/>
    <property type="match status" value="1"/>
</dbReference>
<keyword evidence="4 12" id="KW-1003">Cell membrane</keyword>
<evidence type="ECO:0000259" key="13">
    <source>
        <dbReference type="PROSITE" id="PS51192"/>
    </source>
</evidence>
<dbReference type="InterPro" id="IPR044722">
    <property type="entry name" value="SecA_SF2_C"/>
</dbReference>
<dbReference type="GO" id="GO:0043952">
    <property type="term" value="P:protein transport by the Sec complex"/>
    <property type="evidence" value="ECO:0007669"/>
    <property type="project" value="TreeGrafter"/>
</dbReference>
<evidence type="ECO:0000256" key="12">
    <source>
        <dbReference type="HAMAP-Rule" id="MF_01382"/>
    </source>
</evidence>
<evidence type="ECO:0000256" key="3">
    <source>
        <dbReference type="ARBA" id="ARBA00022448"/>
    </source>
</evidence>
<dbReference type="InterPro" id="IPR011115">
    <property type="entry name" value="SecA_DEAD"/>
</dbReference>
<organism evidence="16 17">
    <name type="scientific">Paenibacillus borealis</name>
    <dbReference type="NCBI Taxonomy" id="160799"/>
    <lineage>
        <taxon>Bacteria</taxon>
        <taxon>Bacillati</taxon>
        <taxon>Bacillota</taxon>
        <taxon>Bacilli</taxon>
        <taxon>Bacillales</taxon>
        <taxon>Paenibacillaceae</taxon>
        <taxon>Paenibacillus</taxon>
    </lineage>
</organism>
<dbReference type="PANTHER" id="PTHR30612">
    <property type="entry name" value="SECA INNER MEMBRANE COMPONENT OF SEC PROTEIN SECRETION SYSTEM"/>
    <property type="match status" value="1"/>
</dbReference>
<dbReference type="SMART" id="SM00957">
    <property type="entry name" value="SecA_DEAD"/>
    <property type="match status" value="1"/>
</dbReference>
<dbReference type="SUPFAM" id="SSF81886">
    <property type="entry name" value="Helical scaffold and wing domains of SecA"/>
    <property type="match status" value="1"/>
</dbReference>
<dbReference type="Proteomes" id="UP000029518">
    <property type="component" value="Chromosome"/>
</dbReference>
<accession>A0A089LH00</accession>
<keyword evidence="11 12" id="KW-0472">Membrane</keyword>
<keyword evidence="6 12" id="KW-0547">Nucleotide-binding</keyword>
<comment type="function">
    <text evidence="12">Part of the Sec protein translocase complex. Interacts with the SecYEG preprotein conducting channel. Has a central role in coupling the hydrolysis of ATP to the transfer of proteins into and across the cell membrane, serving as an ATP-driven molecular motor driving the stepwise translocation of polypeptide chains across the membrane.</text>
</comment>
<dbReference type="PROSITE" id="PS51192">
    <property type="entry name" value="HELICASE_ATP_BIND_1"/>
    <property type="match status" value="1"/>
</dbReference>
<evidence type="ECO:0000256" key="9">
    <source>
        <dbReference type="ARBA" id="ARBA00022967"/>
    </source>
</evidence>
<keyword evidence="8 12" id="KW-0653">Protein transport</keyword>
<dbReference type="Gene3D" id="3.90.1440.10">
    <property type="entry name" value="SecA, preprotein cross-linking domain"/>
    <property type="match status" value="1"/>
</dbReference>
<evidence type="ECO:0000256" key="2">
    <source>
        <dbReference type="ARBA" id="ARBA00007650"/>
    </source>
</evidence>
<feature type="domain" description="SecA family profile" evidence="15">
    <location>
        <begin position="5"/>
        <end position="579"/>
    </location>
</feature>
<comment type="subunit">
    <text evidence="12">Monomer and homodimer. Part of the essential Sec protein translocation apparatus which comprises SecA, SecYEG and auxiliary proteins SecDF. Other proteins may also be involved.</text>
</comment>
<dbReference type="CDD" id="cd18803">
    <property type="entry name" value="SF2_C_secA"/>
    <property type="match status" value="1"/>
</dbReference>
<keyword evidence="7 12" id="KW-0067">ATP-binding</keyword>
<dbReference type="GO" id="GO:0006605">
    <property type="term" value="P:protein targeting"/>
    <property type="evidence" value="ECO:0007669"/>
    <property type="project" value="UniProtKB-UniRule"/>
</dbReference>
<dbReference type="GO" id="GO:0005829">
    <property type="term" value="C:cytosol"/>
    <property type="evidence" value="ECO:0007669"/>
    <property type="project" value="TreeGrafter"/>
</dbReference>
<dbReference type="InterPro" id="IPR001650">
    <property type="entry name" value="Helicase_C-like"/>
</dbReference>
<comment type="similarity">
    <text evidence="2 12">Belongs to the SecA family.</text>
</comment>
<dbReference type="Pfam" id="PF07517">
    <property type="entry name" value="SecA_DEAD"/>
    <property type="match status" value="1"/>
</dbReference>
<evidence type="ECO:0000259" key="15">
    <source>
        <dbReference type="PROSITE" id="PS51196"/>
    </source>
</evidence>
<dbReference type="Pfam" id="PF21090">
    <property type="entry name" value="P-loop_SecA"/>
    <property type="match status" value="2"/>
</dbReference>
<evidence type="ECO:0000256" key="10">
    <source>
        <dbReference type="ARBA" id="ARBA00023010"/>
    </source>
</evidence>
<dbReference type="InterPro" id="IPR036266">
    <property type="entry name" value="SecA_Wing/Scaffold_sf"/>
</dbReference>
<evidence type="ECO:0000313" key="16">
    <source>
        <dbReference type="EMBL" id="AIQ58388.1"/>
    </source>
</evidence>
<keyword evidence="10 12" id="KW-0811">Translocation</keyword>
<dbReference type="HAMAP" id="MF_01382">
    <property type="entry name" value="SecA"/>
    <property type="match status" value="1"/>
</dbReference>
<evidence type="ECO:0000256" key="1">
    <source>
        <dbReference type="ARBA" id="ARBA00004170"/>
    </source>
</evidence>
<name>A0A089LH00_PAEBO</name>
<keyword evidence="3 12" id="KW-0813">Transport</keyword>
<keyword evidence="9 12" id="KW-1278">Translocase</keyword>
<comment type="catalytic activity">
    <reaction evidence="12">
        <text>ATP + H2O + cellular proteinSide 1 = ADP + phosphate + cellular proteinSide 2.</text>
        <dbReference type="EC" id="7.4.2.8"/>
    </reaction>
</comment>
<dbReference type="InterPro" id="IPR036670">
    <property type="entry name" value="SecA_X-link_sf"/>
</dbReference>
<feature type="domain" description="Helicase C-terminal" evidence="14">
    <location>
        <begin position="416"/>
        <end position="579"/>
    </location>
</feature>
<sequence length="762" mass="85171">MNIAVKLMQKFKDYDNRNTLKAYQDKTELIRKRNVQAWNDGQLLAESLRLQKEARSGTSLDELLVDAYVLVCEAAKRTLGLQPYDVQIMAAIALHERFLIEQHTGEGKTLSAVMPAYLNALTGKGVHVLTFNDYLAKRDAEWMGPVYRFLGLTVSPVQAGMSLSEKREAYAADITYVTAKEAGFDYLRDTIALSEADTVHRPFHYVIVDEADSLLLDEARVPLVISGDSATSGRDGFRFAEVTRQLKQAEHYEFDEFQRNVYLNEAGAAEAEVLLGCGNLYDSHNSHLLTSLNCALHVETLLKKDVDYIVRDGEIELIEEYTGRVAENRYLPDGLQAALTAKEGLDSIAGGKILGTITIQHFISLYPQICGMTATAHASAMDFKELYALQVVQIPPNRPNIRLDHLHRIYTHKEAKLKALVQEISSVNRTGRPILIGTSSVEESDMLAEALAASGVPCQVLNAKNDAEEADIIAKAGEIGAVTVSTNMAGRGVDIRLGGGNPAQAGIVTKLGGLYVIGTHVNESVRIDDQLRGRAGRQGDPGASVFYVSLEDELMLRFGFDTAVRVPRQDEALEEPALSSKISSIQRIVMGQNFDIHQELNGYSDMVEDQRRILYAERLGILRGTKLMSPSEQRVRLFYIDEFWADHLAFVSYLRESIHLESLASRNPIDEFHAQITQAYELIPARINRETANMLKRLDGSNDPAKWDEFGLKSPPSTRTYIINDQYIQNKRSSWTGTTVLAYWLRPFLKRALWPVFKMSKY</sequence>
<dbReference type="PROSITE" id="PS51194">
    <property type="entry name" value="HELICASE_CTER"/>
    <property type="match status" value="1"/>
</dbReference>
<dbReference type="GO" id="GO:0005524">
    <property type="term" value="F:ATP binding"/>
    <property type="evidence" value="ECO:0007669"/>
    <property type="project" value="UniProtKB-UniRule"/>
</dbReference>
<evidence type="ECO:0000256" key="6">
    <source>
        <dbReference type="ARBA" id="ARBA00022741"/>
    </source>
</evidence>
<keyword evidence="17" id="KW-1185">Reference proteome</keyword>
<feature type="domain" description="Helicase ATP-binding" evidence="13">
    <location>
        <begin position="89"/>
        <end position="250"/>
    </location>
</feature>
<reference evidence="16" key="1">
    <citation type="submission" date="2014-08" db="EMBL/GenBank/DDBJ databases">
        <title>Comparative genomics of the Paenibacillus odorifer group.</title>
        <authorList>
            <person name="den Bakker H.C."/>
            <person name="Tsai Y.-C.Y.-C."/>
            <person name="Martin N."/>
            <person name="Korlach J."/>
            <person name="Wiedmann M."/>
        </authorList>
    </citation>
    <scope>NUCLEOTIDE SEQUENCE [LARGE SCALE GENOMIC DNA]</scope>
    <source>
        <strain evidence="16">DSM 13188</strain>
    </source>
</reference>
<dbReference type="InterPro" id="IPR027417">
    <property type="entry name" value="P-loop_NTPase"/>
</dbReference>
<dbReference type="Pfam" id="PF07516">
    <property type="entry name" value="SecA_SW"/>
    <property type="match status" value="2"/>
</dbReference>
<dbReference type="Gene3D" id="1.10.3060.10">
    <property type="entry name" value="Helical scaffold and wing domains of SecA"/>
    <property type="match status" value="1"/>
</dbReference>
<keyword evidence="5 12" id="KW-0963">Cytoplasm</keyword>